<dbReference type="EC" id="3.2.1.17" evidence="4"/>
<dbReference type="GO" id="GO:0003796">
    <property type="term" value="F:lysozyme activity"/>
    <property type="evidence" value="ECO:0007669"/>
    <property type="project" value="UniProtKB-EC"/>
</dbReference>
<organism evidence="5 6">
    <name type="scientific">Ahrensia marina</name>
    <dbReference type="NCBI Taxonomy" id="1514904"/>
    <lineage>
        <taxon>Bacteria</taxon>
        <taxon>Pseudomonadati</taxon>
        <taxon>Pseudomonadota</taxon>
        <taxon>Alphaproteobacteria</taxon>
        <taxon>Hyphomicrobiales</taxon>
        <taxon>Ahrensiaceae</taxon>
        <taxon>Ahrensia</taxon>
    </lineage>
</organism>
<accession>A0A0M9GNL1</accession>
<sequence length="271" mass="30823">MIFDSLRKHLGFGAVIFSMISLSACTSVDYAGLSPSVTTVSAKPRYGDSDPITAWQGGAPFGFPVHGVDIAKYQGDLDWKTLKQQGVEFAFIKATEGGDLLDPMYAKHTSGARQAGIANSAYHFYYFCTPARKQAEWFIRNVPRIRGSLPHVLDMEWNPHSPTCKLRPPAAVVRREMEIFMRMIERHYGKRPIIYTTVDFHEENLAGHFKNDSFWLRSVKAHPKVTYPGRPFTFWQYTGTGRVKGATGDIDLNVFHGSRDQWREWVKRSTR</sequence>
<dbReference type="Pfam" id="PF01183">
    <property type="entry name" value="Glyco_hydro_25"/>
    <property type="match status" value="1"/>
</dbReference>
<gene>
    <name evidence="5" type="ORF">SU32_06500</name>
</gene>
<dbReference type="InterPro" id="IPR002053">
    <property type="entry name" value="Glyco_hydro_25"/>
</dbReference>
<proteinExistence type="inferred from homology"/>
<dbReference type="SMART" id="SM00641">
    <property type="entry name" value="Glyco_25"/>
    <property type="match status" value="1"/>
</dbReference>
<keyword evidence="2 4" id="KW-0378">Hydrolase</keyword>
<keyword evidence="6" id="KW-1185">Reference proteome</keyword>
<dbReference type="EMBL" id="JXMU01000008">
    <property type="protein sequence ID" value="KPB01729.1"/>
    <property type="molecule type" value="Genomic_DNA"/>
</dbReference>
<dbReference type="InterPro" id="IPR018077">
    <property type="entry name" value="Glyco_hydro_fam25_subgr"/>
</dbReference>
<dbReference type="PANTHER" id="PTHR34135:SF2">
    <property type="entry name" value="LYSOZYME"/>
    <property type="match status" value="1"/>
</dbReference>
<dbReference type="GO" id="GO:0009253">
    <property type="term" value="P:peptidoglycan catabolic process"/>
    <property type="evidence" value="ECO:0007669"/>
    <property type="project" value="InterPro"/>
</dbReference>
<evidence type="ECO:0000256" key="3">
    <source>
        <dbReference type="ARBA" id="ARBA00023295"/>
    </source>
</evidence>
<evidence type="ECO:0000256" key="4">
    <source>
        <dbReference type="RuleBase" id="RU361176"/>
    </source>
</evidence>
<comment type="similarity">
    <text evidence="1 4">Belongs to the glycosyl hydrolase 25 family.</text>
</comment>
<dbReference type="OrthoDB" id="9798192at2"/>
<evidence type="ECO:0000313" key="6">
    <source>
        <dbReference type="Proteomes" id="UP000038011"/>
    </source>
</evidence>
<dbReference type="SUPFAM" id="SSF51445">
    <property type="entry name" value="(Trans)glycosidases"/>
    <property type="match status" value="1"/>
</dbReference>
<dbReference type="Proteomes" id="UP000038011">
    <property type="component" value="Unassembled WGS sequence"/>
</dbReference>
<reference evidence="5 6" key="1">
    <citation type="submission" date="2015-01" db="EMBL/GenBank/DDBJ databases">
        <title>Ahrensia donghaiensis sp. nov., a novel dimethylsulphoniopropionate-cleavage bacterium isolated from seawater and emended descriptions of the genus Ahrensia and Ahrensia kielensis.</title>
        <authorList>
            <person name="Liu J."/>
        </authorList>
    </citation>
    <scope>NUCLEOTIDE SEQUENCE [LARGE SCALE GENOMIC DNA]</scope>
    <source>
        <strain evidence="5 6">LZD062</strain>
    </source>
</reference>
<dbReference type="PROSITE" id="PS51257">
    <property type="entry name" value="PROKAR_LIPOPROTEIN"/>
    <property type="match status" value="1"/>
</dbReference>
<dbReference type="InterPro" id="IPR017853">
    <property type="entry name" value="GH"/>
</dbReference>
<evidence type="ECO:0000256" key="2">
    <source>
        <dbReference type="ARBA" id="ARBA00022801"/>
    </source>
</evidence>
<dbReference type="Gene3D" id="3.20.20.80">
    <property type="entry name" value="Glycosidases"/>
    <property type="match status" value="1"/>
</dbReference>
<dbReference type="AlphaFoldDB" id="A0A0M9GNL1"/>
<name>A0A0M9GNL1_9HYPH</name>
<evidence type="ECO:0000313" key="5">
    <source>
        <dbReference type="EMBL" id="KPB01729.1"/>
    </source>
</evidence>
<protein>
    <recommendedName>
        <fullName evidence="4">Lysozyme</fullName>
        <ecNumber evidence="4">3.2.1.17</ecNumber>
    </recommendedName>
</protein>
<dbReference type="CDD" id="cd06413">
    <property type="entry name" value="GH25_muramidase_1"/>
    <property type="match status" value="1"/>
</dbReference>
<comment type="catalytic activity">
    <reaction evidence="4">
        <text>Hydrolysis of (1-&gt;4)-beta-linkages between N-acetylmuramic acid and N-acetyl-D-glucosamine residues in a peptidoglycan and between N-acetyl-D-glucosamine residues in chitodextrins.</text>
        <dbReference type="EC" id="3.2.1.17"/>
    </reaction>
</comment>
<evidence type="ECO:0000256" key="1">
    <source>
        <dbReference type="ARBA" id="ARBA00010646"/>
    </source>
</evidence>
<dbReference type="PROSITE" id="PS51904">
    <property type="entry name" value="GLYCOSYL_HYDROL_F25_2"/>
    <property type="match status" value="1"/>
</dbReference>
<dbReference type="InterPro" id="IPR008270">
    <property type="entry name" value="Glyco_hydro_25_AS"/>
</dbReference>
<dbReference type="STRING" id="1514904.SU32_06500"/>
<dbReference type="GO" id="GO:0016998">
    <property type="term" value="P:cell wall macromolecule catabolic process"/>
    <property type="evidence" value="ECO:0007669"/>
    <property type="project" value="InterPro"/>
</dbReference>
<comment type="caution">
    <text evidence="5">The sequence shown here is derived from an EMBL/GenBank/DDBJ whole genome shotgun (WGS) entry which is preliminary data.</text>
</comment>
<dbReference type="GO" id="GO:0016052">
    <property type="term" value="P:carbohydrate catabolic process"/>
    <property type="evidence" value="ECO:0007669"/>
    <property type="project" value="TreeGrafter"/>
</dbReference>
<keyword evidence="3 4" id="KW-0326">Glycosidase</keyword>
<dbReference type="PANTHER" id="PTHR34135">
    <property type="entry name" value="LYSOZYME"/>
    <property type="match status" value="1"/>
</dbReference>
<dbReference type="PATRIC" id="fig|1514904.3.peg.3333"/>
<dbReference type="PROSITE" id="PS00953">
    <property type="entry name" value="GLYCOSYL_HYDROL_F25_1"/>
    <property type="match status" value="1"/>
</dbReference>